<dbReference type="AlphaFoldDB" id="A0A3B9IUA6"/>
<sequence>MSGGSLSEDDWEYLLQDIDDGLVIPVVGPGLLTMTGHDGTSKPLYDLLAPALMTKLGLSAETSSFQTTKDVAAAYILSGGLRDIVYRSMRGILYSEEERIKSDEVGFPPALEKLVKIYGFPLYIATTPDHLIEIALEKFRLGFQRDANVRVFHPVENLDLADLPTQNLNGAWCYKLFGDLNARKAQSFVASDEDLMEFIVGLMENSDKIRNIINFMRKRSLLFLGMPAYDWTVLFLLRIVRGTRLSDRGENSKGEYISDHNNAIDDSTILFFQRAMKTTRVIFGDPVNFVHDLHERWSRKHGAASGQRYNYLLRDLPPGSKYNSIFISYKREDAAIAVTLAHALWQANVPVWLDTQRLEPGEEFDETIESMIRIDCILFVSLISVETEKCSECYVHKERRWASERQGTLSTRFYIPFLWGDITADDVKLEPENIGKRHYGVINDRDLLSAVSQIVKLYNERRGRG</sequence>
<name>A0A3B9IUA6_9PROT</name>
<dbReference type="SUPFAM" id="SSF52200">
    <property type="entry name" value="Toll/Interleukin receptor TIR domain"/>
    <property type="match status" value="1"/>
</dbReference>
<dbReference type="Proteomes" id="UP000257706">
    <property type="component" value="Unassembled WGS sequence"/>
</dbReference>
<evidence type="ECO:0000313" key="3">
    <source>
        <dbReference type="Proteomes" id="UP000257706"/>
    </source>
</evidence>
<dbReference type="InterPro" id="IPR035897">
    <property type="entry name" value="Toll_tir_struct_dom_sf"/>
</dbReference>
<dbReference type="Pfam" id="PF13289">
    <property type="entry name" value="SIR2_2"/>
    <property type="match status" value="1"/>
</dbReference>
<protein>
    <recommendedName>
        <fullName evidence="1">TIR domain-containing protein</fullName>
    </recommendedName>
</protein>
<feature type="domain" description="TIR" evidence="1">
    <location>
        <begin position="325"/>
        <end position="421"/>
    </location>
</feature>
<gene>
    <name evidence="2" type="ORF">DCK97_28405</name>
</gene>
<proteinExistence type="predicted"/>
<dbReference type="Gene3D" id="3.40.50.10140">
    <property type="entry name" value="Toll/interleukin-1 receptor homology (TIR) domain"/>
    <property type="match status" value="1"/>
</dbReference>
<evidence type="ECO:0000313" key="2">
    <source>
        <dbReference type="EMBL" id="HAE51340.1"/>
    </source>
</evidence>
<evidence type="ECO:0000259" key="1">
    <source>
        <dbReference type="Pfam" id="PF13676"/>
    </source>
</evidence>
<comment type="caution">
    <text evidence="2">The sequence shown here is derived from an EMBL/GenBank/DDBJ whole genome shotgun (WGS) entry which is preliminary data.</text>
</comment>
<dbReference type="GO" id="GO:0007165">
    <property type="term" value="P:signal transduction"/>
    <property type="evidence" value="ECO:0007669"/>
    <property type="project" value="InterPro"/>
</dbReference>
<dbReference type="Pfam" id="PF13676">
    <property type="entry name" value="TIR_2"/>
    <property type="match status" value="1"/>
</dbReference>
<organism evidence="2 3">
    <name type="scientific">Tistrella mobilis</name>
    <dbReference type="NCBI Taxonomy" id="171437"/>
    <lineage>
        <taxon>Bacteria</taxon>
        <taxon>Pseudomonadati</taxon>
        <taxon>Pseudomonadota</taxon>
        <taxon>Alphaproteobacteria</taxon>
        <taxon>Geminicoccales</taxon>
        <taxon>Geminicoccaceae</taxon>
        <taxon>Tistrella</taxon>
    </lineage>
</organism>
<dbReference type="EMBL" id="DMAI01000471">
    <property type="protein sequence ID" value="HAE51340.1"/>
    <property type="molecule type" value="Genomic_DNA"/>
</dbReference>
<dbReference type="InterPro" id="IPR000157">
    <property type="entry name" value="TIR_dom"/>
</dbReference>
<reference evidence="2 3" key="1">
    <citation type="journal article" date="2018" name="Nat. Biotechnol.">
        <title>A standardized bacterial taxonomy based on genome phylogeny substantially revises the tree of life.</title>
        <authorList>
            <person name="Parks D.H."/>
            <person name="Chuvochina M."/>
            <person name="Waite D.W."/>
            <person name="Rinke C."/>
            <person name="Skarshewski A."/>
            <person name="Chaumeil P.A."/>
            <person name="Hugenholtz P."/>
        </authorList>
    </citation>
    <scope>NUCLEOTIDE SEQUENCE [LARGE SCALE GENOMIC DNA]</scope>
    <source>
        <strain evidence="2">UBA8739</strain>
    </source>
</reference>
<accession>A0A3B9IUA6</accession>